<dbReference type="EnsemblPlants" id="OPUNC11G18130.1">
    <property type="protein sequence ID" value="OPUNC11G18130.1"/>
    <property type="gene ID" value="OPUNC11G18130"/>
</dbReference>
<evidence type="ECO:0000256" key="1">
    <source>
        <dbReference type="SAM" id="MobiDB-lite"/>
    </source>
</evidence>
<protein>
    <submittedName>
        <fullName evidence="2">Uncharacterized protein</fullName>
    </submittedName>
</protein>
<keyword evidence="3" id="KW-1185">Reference proteome</keyword>
<dbReference type="HOGENOM" id="CLU_1550037_0_0_1"/>
<reference evidence="2" key="2">
    <citation type="submission" date="2018-05" db="EMBL/GenBank/DDBJ databases">
        <title>OpunRS2 (Oryza punctata Reference Sequence Version 2).</title>
        <authorList>
            <person name="Zhang J."/>
            <person name="Kudrna D."/>
            <person name="Lee S."/>
            <person name="Talag J."/>
            <person name="Welchert J."/>
            <person name="Wing R.A."/>
        </authorList>
    </citation>
    <scope>NUCLEOTIDE SEQUENCE [LARGE SCALE GENOMIC DNA]</scope>
</reference>
<name>A0A0E0MHS8_ORYPU</name>
<dbReference type="AlphaFoldDB" id="A0A0E0MHS8"/>
<evidence type="ECO:0000313" key="2">
    <source>
        <dbReference type="EnsemblPlants" id="OPUNC11G18130.1"/>
    </source>
</evidence>
<sequence>MDAQGALDSLLGRLGAVLLSEAQLLGGVRGDVETGCNVVLYIHYVGGATSSSGSGGRRILGYLRRTARFARTIVVRHRVATRIRELKVSARDVGDRRHRYGVNVPHAPPAYRQNGGCGNADDRPALRPGGPEEEEDLRRRELLHGEPPAMADTVIRWLLDGELPSRDRSSKVS</sequence>
<organism evidence="2">
    <name type="scientific">Oryza punctata</name>
    <name type="common">Red rice</name>
    <dbReference type="NCBI Taxonomy" id="4537"/>
    <lineage>
        <taxon>Eukaryota</taxon>
        <taxon>Viridiplantae</taxon>
        <taxon>Streptophyta</taxon>
        <taxon>Embryophyta</taxon>
        <taxon>Tracheophyta</taxon>
        <taxon>Spermatophyta</taxon>
        <taxon>Magnoliopsida</taxon>
        <taxon>Liliopsida</taxon>
        <taxon>Poales</taxon>
        <taxon>Poaceae</taxon>
        <taxon>BOP clade</taxon>
        <taxon>Oryzoideae</taxon>
        <taxon>Oryzeae</taxon>
        <taxon>Oryzinae</taxon>
        <taxon>Oryza</taxon>
    </lineage>
</organism>
<proteinExistence type="predicted"/>
<dbReference type="STRING" id="4537.A0A0E0MHS8"/>
<accession>A0A0E0MHS8</accession>
<evidence type="ECO:0000313" key="3">
    <source>
        <dbReference type="Proteomes" id="UP000026962"/>
    </source>
</evidence>
<feature type="region of interest" description="Disordered" evidence="1">
    <location>
        <begin position="99"/>
        <end position="146"/>
    </location>
</feature>
<reference evidence="2" key="1">
    <citation type="submission" date="2015-04" db="UniProtKB">
        <authorList>
            <consortium name="EnsemblPlants"/>
        </authorList>
    </citation>
    <scope>IDENTIFICATION</scope>
</reference>
<dbReference type="Gramene" id="OPUNC11G18130.1">
    <property type="protein sequence ID" value="OPUNC11G18130.1"/>
    <property type="gene ID" value="OPUNC11G18130"/>
</dbReference>
<dbReference type="Proteomes" id="UP000026962">
    <property type="component" value="Chromosome 11"/>
</dbReference>